<dbReference type="CDD" id="cd01335">
    <property type="entry name" value="Radical_SAM"/>
    <property type="match status" value="1"/>
</dbReference>
<evidence type="ECO:0000256" key="6">
    <source>
        <dbReference type="ARBA" id="ARBA00023002"/>
    </source>
</evidence>
<name>A0A9D1V8G6_9FIRM</name>
<keyword evidence="7" id="KW-0408">Iron</keyword>
<accession>A0A9D1V8G6</accession>
<dbReference type="InterPro" id="IPR007197">
    <property type="entry name" value="rSAM"/>
</dbReference>
<dbReference type="GO" id="GO:0046872">
    <property type="term" value="F:metal ion binding"/>
    <property type="evidence" value="ECO:0007669"/>
    <property type="project" value="UniProtKB-KW"/>
</dbReference>
<evidence type="ECO:0000256" key="5">
    <source>
        <dbReference type="ARBA" id="ARBA00022723"/>
    </source>
</evidence>
<gene>
    <name evidence="10" type="ORF">H9741_04515</name>
</gene>
<reference evidence="10" key="1">
    <citation type="journal article" date="2021" name="PeerJ">
        <title>Extensive microbial diversity within the chicken gut microbiome revealed by metagenomics and culture.</title>
        <authorList>
            <person name="Gilroy R."/>
            <person name="Ravi A."/>
            <person name="Getino M."/>
            <person name="Pursley I."/>
            <person name="Horton D.L."/>
            <person name="Alikhan N.F."/>
            <person name="Baker D."/>
            <person name="Gharbi K."/>
            <person name="Hall N."/>
            <person name="Watson M."/>
            <person name="Adriaenssens E.M."/>
            <person name="Foster-Nyarko E."/>
            <person name="Jarju S."/>
            <person name="Secka A."/>
            <person name="Antonio M."/>
            <person name="Oren A."/>
            <person name="Chaudhuri R.R."/>
            <person name="La Ragione R."/>
            <person name="Hildebrand F."/>
            <person name="Pallen M.J."/>
        </authorList>
    </citation>
    <scope>NUCLEOTIDE SEQUENCE</scope>
    <source>
        <strain evidence="10">811</strain>
    </source>
</reference>
<dbReference type="AlphaFoldDB" id="A0A9D1V8G6"/>
<evidence type="ECO:0000256" key="7">
    <source>
        <dbReference type="ARBA" id="ARBA00023004"/>
    </source>
</evidence>
<dbReference type="Proteomes" id="UP000824204">
    <property type="component" value="Unassembled WGS sequence"/>
</dbReference>
<evidence type="ECO:0000256" key="8">
    <source>
        <dbReference type="ARBA" id="ARBA00023014"/>
    </source>
</evidence>
<sequence>MSATGYIDSVYSGSGVDGKGLRCVVFFSGCNLRCPFCHNPETLYKQGKKTSSDELTQNLMRYKGYFRRGGVTVSGGEPFLQKEFFLALARSLREKGVHVCAETNGHIADEELIAACDAIICDVKNQESDDLSVYETFLSECRRQGKEVQLTCVLVPEKNGTEQKIAALASLAKKYGIQKIKFLPFRKLCEEKYKDLSLPFPYAGFREGEPEDVGQAEAIFAAELAKNG</sequence>
<evidence type="ECO:0000259" key="9">
    <source>
        <dbReference type="PROSITE" id="PS51918"/>
    </source>
</evidence>
<dbReference type="PANTHER" id="PTHR30352">
    <property type="entry name" value="PYRUVATE FORMATE-LYASE-ACTIVATING ENZYME"/>
    <property type="match status" value="1"/>
</dbReference>
<keyword evidence="4" id="KW-0949">S-adenosyl-L-methionine</keyword>
<dbReference type="InterPro" id="IPR013785">
    <property type="entry name" value="Aldolase_TIM"/>
</dbReference>
<protein>
    <submittedName>
        <fullName evidence="10">Radical SAM protein</fullName>
    </submittedName>
</protein>
<dbReference type="SFLD" id="SFLDG01066">
    <property type="entry name" value="organic_radical-activating_enz"/>
    <property type="match status" value="1"/>
</dbReference>
<dbReference type="PROSITE" id="PS51918">
    <property type="entry name" value="RADICAL_SAM"/>
    <property type="match status" value="1"/>
</dbReference>
<dbReference type="GO" id="GO:0016491">
    <property type="term" value="F:oxidoreductase activity"/>
    <property type="evidence" value="ECO:0007669"/>
    <property type="project" value="UniProtKB-KW"/>
</dbReference>
<comment type="similarity">
    <text evidence="2">Belongs to the organic radical-activating enzymes family.</text>
</comment>
<organism evidence="10 11">
    <name type="scientific">Candidatus Borkfalkia faecipullorum</name>
    <dbReference type="NCBI Taxonomy" id="2838510"/>
    <lineage>
        <taxon>Bacteria</taxon>
        <taxon>Bacillati</taxon>
        <taxon>Bacillota</taxon>
        <taxon>Clostridia</taxon>
        <taxon>Christensenellales</taxon>
        <taxon>Christensenellaceae</taxon>
        <taxon>Candidatus Borkfalkia</taxon>
    </lineage>
</organism>
<reference evidence="10" key="2">
    <citation type="submission" date="2021-04" db="EMBL/GenBank/DDBJ databases">
        <authorList>
            <person name="Gilroy R."/>
        </authorList>
    </citation>
    <scope>NUCLEOTIDE SEQUENCE</scope>
    <source>
        <strain evidence="10">811</strain>
    </source>
</reference>
<dbReference type="InterPro" id="IPR058240">
    <property type="entry name" value="rSAM_sf"/>
</dbReference>
<evidence type="ECO:0000256" key="1">
    <source>
        <dbReference type="ARBA" id="ARBA00001966"/>
    </source>
</evidence>
<comment type="caution">
    <text evidence="10">The sequence shown here is derived from an EMBL/GenBank/DDBJ whole genome shotgun (WGS) entry which is preliminary data.</text>
</comment>
<dbReference type="InterPro" id="IPR034457">
    <property type="entry name" value="Organic_radical-activating"/>
</dbReference>
<keyword evidence="6" id="KW-0560">Oxidoreductase</keyword>
<keyword evidence="3" id="KW-0004">4Fe-4S</keyword>
<evidence type="ECO:0000256" key="4">
    <source>
        <dbReference type="ARBA" id="ARBA00022691"/>
    </source>
</evidence>
<evidence type="ECO:0000313" key="11">
    <source>
        <dbReference type="Proteomes" id="UP000824204"/>
    </source>
</evidence>
<dbReference type="Pfam" id="PF13353">
    <property type="entry name" value="Fer4_12"/>
    <property type="match status" value="1"/>
</dbReference>
<feature type="domain" description="Radical SAM core" evidence="9">
    <location>
        <begin position="16"/>
        <end position="228"/>
    </location>
</feature>
<dbReference type="EMBL" id="DXFX01000056">
    <property type="protein sequence ID" value="HIX07709.1"/>
    <property type="molecule type" value="Genomic_DNA"/>
</dbReference>
<dbReference type="SUPFAM" id="SSF102114">
    <property type="entry name" value="Radical SAM enzymes"/>
    <property type="match status" value="1"/>
</dbReference>
<dbReference type="PROSITE" id="PS01087">
    <property type="entry name" value="RADICAL_ACTIVATING"/>
    <property type="match status" value="1"/>
</dbReference>
<dbReference type="InterPro" id="IPR001989">
    <property type="entry name" value="Radical_activat_CS"/>
</dbReference>
<dbReference type="Gene3D" id="3.20.20.70">
    <property type="entry name" value="Aldolase class I"/>
    <property type="match status" value="1"/>
</dbReference>
<dbReference type="SFLD" id="SFLDS00029">
    <property type="entry name" value="Radical_SAM"/>
    <property type="match status" value="1"/>
</dbReference>
<keyword evidence="8" id="KW-0411">Iron-sulfur</keyword>
<evidence type="ECO:0000256" key="2">
    <source>
        <dbReference type="ARBA" id="ARBA00009777"/>
    </source>
</evidence>
<evidence type="ECO:0000313" key="10">
    <source>
        <dbReference type="EMBL" id="HIX07709.1"/>
    </source>
</evidence>
<comment type="cofactor">
    <cofactor evidence="1">
        <name>[4Fe-4S] cluster</name>
        <dbReference type="ChEBI" id="CHEBI:49883"/>
    </cofactor>
</comment>
<proteinExistence type="inferred from homology"/>
<keyword evidence="5" id="KW-0479">Metal-binding</keyword>
<evidence type="ECO:0000256" key="3">
    <source>
        <dbReference type="ARBA" id="ARBA00022485"/>
    </source>
</evidence>
<dbReference type="GO" id="GO:0051539">
    <property type="term" value="F:4 iron, 4 sulfur cluster binding"/>
    <property type="evidence" value="ECO:0007669"/>
    <property type="project" value="UniProtKB-KW"/>
</dbReference>